<dbReference type="OrthoDB" id="5291446at2"/>
<dbReference type="InterPro" id="IPR000182">
    <property type="entry name" value="GNAT_dom"/>
</dbReference>
<keyword evidence="3" id="KW-1185">Reference proteome</keyword>
<sequence length="379" mass="41267">MAILRTARADELGALVALSDRTFRRPGQTSMGTAYAQLFSKDNTDHLLVMEEDGIPAALAGLLKSELSIEGCDVTVVSMGSVCTEPEYRGRHYADKLVKMSLDKCREDKAHLLLVSGNLSIYLRNDCMEVGSYRSFTIASEVELAAFTNGAAGMGMTFDCFDESRDLPGMLALMQAEQAYYKRTADQLALLIRSAAVLSNKPAEQHVLLAYDASGVAAGYIVFGFVDGKAVVVEFAGGDDAIIGLLGELFRRFGDCRIQLPVMGDRHLLAEQLAAAGCAFTEQTIPGTIRMIDFPGLWEALEPYRMRRLQGHAAADLTLAECGSGYRLQFGEETLTLDLRGATNLVFNGPQLQAPGELRRLLGLLFPLPFVNTNNLNYV</sequence>
<keyword evidence="2" id="KW-0808">Transferase</keyword>
<dbReference type="SUPFAM" id="SSF55729">
    <property type="entry name" value="Acyl-CoA N-acyltransferases (Nat)"/>
    <property type="match status" value="1"/>
</dbReference>
<organism evidence="2 3">
    <name type="scientific">Paenibacillus thalictri</name>
    <dbReference type="NCBI Taxonomy" id="2527873"/>
    <lineage>
        <taxon>Bacteria</taxon>
        <taxon>Bacillati</taxon>
        <taxon>Bacillota</taxon>
        <taxon>Bacilli</taxon>
        <taxon>Bacillales</taxon>
        <taxon>Paenibacillaceae</taxon>
        <taxon>Paenibacillus</taxon>
    </lineage>
</organism>
<dbReference type="Gene3D" id="3.40.630.30">
    <property type="match status" value="1"/>
</dbReference>
<gene>
    <name evidence="2" type="ORF">EYB31_31975</name>
</gene>
<dbReference type="PROSITE" id="PS51186">
    <property type="entry name" value="GNAT"/>
    <property type="match status" value="1"/>
</dbReference>
<comment type="caution">
    <text evidence="2">The sequence shown here is derived from an EMBL/GenBank/DDBJ whole genome shotgun (WGS) entry which is preliminary data.</text>
</comment>
<feature type="domain" description="N-acetyltransferase" evidence="1">
    <location>
        <begin position="2"/>
        <end position="159"/>
    </location>
</feature>
<evidence type="ECO:0000259" key="1">
    <source>
        <dbReference type="PROSITE" id="PS51186"/>
    </source>
</evidence>
<dbReference type="RefSeq" id="WP_131017581.1">
    <property type="nucleotide sequence ID" value="NZ_SIRE01000029.1"/>
</dbReference>
<dbReference type="GO" id="GO:0016747">
    <property type="term" value="F:acyltransferase activity, transferring groups other than amino-acyl groups"/>
    <property type="evidence" value="ECO:0007669"/>
    <property type="project" value="InterPro"/>
</dbReference>
<name>A0A4Q9DFS9_9BACL</name>
<dbReference type="AlphaFoldDB" id="A0A4Q9DFS9"/>
<dbReference type="EMBL" id="SIRE01000029">
    <property type="protein sequence ID" value="TBL70864.1"/>
    <property type="molecule type" value="Genomic_DNA"/>
</dbReference>
<evidence type="ECO:0000313" key="2">
    <source>
        <dbReference type="EMBL" id="TBL70864.1"/>
    </source>
</evidence>
<reference evidence="2 3" key="1">
    <citation type="submission" date="2019-02" db="EMBL/GenBank/DDBJ databases">
        <title>Paenibacillus sp. nov., isolated from surface-sterilized tissue of Thalictrum simplex L.</title>
        <authorList>
            <person name="Tuo L."/>
        </authorList>
    </citation>
    <scope>NUCLEOTIDE SEQUENCE [LARGE SCALE GENOMIC DNA]</scope>
    <source>
        <strain evidence="2 3">N2SHLJ1</strain>
    </source>
</reference>
<dbReference type="InterPro" id="IPR016181">
    <property type="entry name" value="Acyl_CoA_acyltransferase"/>
</dbReference>
<dbReference type="Proteomes" id="UP000293142">
    <property type="component" value="Unassembled WGS sequence"/>
</dbReference>
<accession>A0A4Q9DFS9</accession>
<proteinExistence type="predicted"/>
<evidence type="ECO:0000313" key="3">
    <source>
        <dbReference type="Proteomes" id="UP000293142"/>
    </source>
</evidence>
<protein>
    <submittedName>
        <fullName evidence="2">GNAT family N-acetyltransferase</fullName>
    </submittedName>
</protein>
<dbReference type="CDD" id="cd04301">
    <property type="entry name" value="NAT_SF"/>
    <property type="match status" value="1"/>
</dbReference>
<dbReference type="Pfam" id="PF13527">
    <property type="entry name" value="Acetyltransf_9"/>
    <property type="match status" value="1"/>
</dbReference>